<feature type="compositionally biased region" description="Polar residues" evidence="1">
    <location>
        <begin position="121"/>
        <end position="130"/>
    </location>
</feature>
<feature type="compositionally biased region" description="Basic and acidic residues" evidence="1">
    <location>
        <begin position="51"/>
        <end position="73"/>
    </location>
</feature>
<feature type="compositionally biased region" description="Basic and acidic residues" evidence="1">
    <location>
        <begin position="294"/>
        <end position="346"/>
    </location>
</feature>
<keyword evidence="3" id="KW-1185">Reference proteome</keyword>
<sequence length="496" mass="56440">MGQMEDKLFCTYCGKDLNAFRKVSIRFCPKCGKNLQTLWEALKIHEKDTDGLKPLEQRTEPKVKTEPLDEQKESMLPSVPPLDGRKSKAPLQTILISSDEDVKQEESHDERSERGKLVSKAKNNQTQAVENSRRAGQKDAASKQKKEGLSGFSKLTGKKLIVKVFTQDAISRAIKCWCTQMVLVQPAQEVKDFSLFALDILKKIEEWPLQREFISEQYEFVGTPYWGLPSGKDVSRLALPQKGGTVNNLLFWLNGKAPVSVAIVQQISELQGDDSEKEQGPFSSDEMEPPKSGTKKERTGKIKIKQEPKSPEKRKQKKPDMRLENKPKIKKEPEENWSSDRHREESSSLMLKRTPSSAPEPEYEASTPPKSTTTVLEALRKHKDKVFSQPRSRRRKQQSSLPVRGPKEGLRDSELENEDELLQNESENSDYEDKTAEQLLAFDPQDGTDDMEDDEKSDYSTQEDREDSTITTSDTVDNTAESENYPENESDTTREH</sequence>
<dbReference type="Proteomes" id="UP000275078">
    <property type="component" value="Unassembled WGS sequence"/>
</dbReference>
<dbReference type="AlphaFoldDB" id="A0A3N4IVX1"/>
<organism evidence="2 3">
    <name type="scientific">Ascobolus immersus RN42</name>
    <dbReference type="NCBI Taxonomy" id="1160509"/>
    <lineage>
        <taxon>Eukaryota</taxon>
        <taxon>Fungi</taxon>
        <taxon>Dikarya</taxon>
        <taxon>Ascomycota</taxon>
        <taxon>Pezizomycotina</taxon>
        <taxon>Pezizomycetes</taxon>
        <taxon>Pezizales</taxon>
        <taxon>Ascobolaceae</taxon>
        <taxon>Ascobolus</taxon>
    </lineage>
</organism>
<feature type="region of interest" description="Disordered" evidence="1">
    <location>
        <begin position="51"/>
        <end position="148"/>
    </location>
</feature>
<accession>A0A3N4IVX1</accession>
<feature type="region of interest" description="Disordered" evidence="1">
    <location>
        <begin position="270"/>
        <end position="496"/>
    </location>
</feature>
<proteinExistence type="predicted"/>
<name>A0A3N4IVX1_ASCIM</name>
<reference evidence="2 3" key="1">
    <citation type="journal article" date="2018" name="Nat. Ecol. Evol.">
        <title>Pezizomycetes genomes reveal the molecular basis of ectomycorrhizal truffle lifestyle.</title>
        <authorList>
            <person name="Murat C."/>
            <person name="Payen T."/>
            <person name="Noel B."/>
            <person name="Kuo A."/>
            <person name="Morin E."/>
            <person name="Chen J."/>
            <person name="Kohler A."/>
            <person name="Krizsan K."/>
            <person name="Balestrini R."/>
            <person name="Da Silva C."/>
            <person name="Montanini B."/>
            <person name="Hainaut M."/>
            <person name="Levati E."/>
            <person name="Barry K.W."/>
            <person name="Belfiori B."/>
            <person name="Cichocki N."/>
            <person name="Clum A."/>
            <person name="Dockter R.B."/>
            <person name="Fauchery L."/>
            <person name="Guy J."/>
            <person name="Iotti M."/>
            <person name="Le Tacon F."/>
            <person name="Lindquist E.A."/>
            <person name="Lipzen A."/>
            <person name="Malagnac F."/>
            <person name="Mello A."/>
            <person name="Molinier V."/>
            <person name="Miyauchi S."/>
            <person name="Poulain J."/>
            <person name="Riccioni C."/>
            <person name="Rubini A."/>
            <person name="Sitrit Y."/>
            <person name="Splivallo R."/>
            <person name="Traeger S."/>
            <person name="Wang M."/>
            <person name="Zifcakova L."/>
            <person name="Wipf D."/>
            <person name="Zambonelli A."/>
            <person name="Paolocci F."/>
            <person name="Nowrousian M."/>
            <person name="Ottonello S."/>
            <person name="Baldrian P."/>
            <person name="Spatafora J.W."/>
            <person name="Henrissat B."/>
            <person name="Nagy L.G."/>
            <person name="Aury J.M."/>
            <person name="Wincker P."/>
            <person name="Grigoriev I.V."/>
            <person name="Bonfante P."/>
            <person name="Martin F.M."/>
        </authorList>
    </citation>
    <scope>NUCLEOTIDE SEQUENCE [LARGE SCALE GENOMIC DNA]</scope>
    <source>
        <strain evidence="2 3">RN42</strain>
    </source>
</reference>
<feature type="compositionally biased region" description="Basic and acidic residues" evidence="1">
    <location>
        <begin position="100"/>
        <end position="116"/>
    </location>
</feature>
<evidence type="ECO:0000256" key="1">
    <source>
        <dbReference type="SAM" id="MobiDB-lite"/>
    </source>
</evidence>
<feature type="compositionally biased region" description="Polar residues" evidence="1">
    <location>
        <begin position="469"/>
        <end position="483"/>
    </location>
</feature>
<dbReference type="EMBL" id="ML119652">
    <property type="protein sequence ID" value="RPA85774.1"/>
    <property type="molecule type" value="Genomic_DNA"/>
</dbReference>
<feature type="compositionally biased region" description="Basic and acidic residues" evidence="1">
    <location>
        <begin position="405"/>
        <end position="414"/>
    </location>
</feature>
<feature type="compositionally biased region" description="Acidic residues" evidence="1">
    <location>
        <begin position="446"/>
        <end position="456"/>
    </location>
</feature>
<evidence type="ECO:0000313" key="3">
    <source>
        <dbReference type="Proteomes" id="UP000275078"/>
    </source>
</evidence>
<feature type="compositionally biased region" description="Acidic residues" evidence="1">
    <location>
        <begin position="415"/>
        <end position="430"/>
    </location>
</feature>
<gene>
    <name evidence="2" type="ORF">BJ508DRAFT_322374</name>
</gene>
<feature type="compositionally biased region" description="Basic and acidic residues" evidence="1">
    <location>
        <begin position="131"/>
        <end position="148"/>
    </location>
</feature>
<protein>
    <submittedName>
        <fullName evidence="2">Uncharacterized protein</fullName>
    </submittedName>
</protein>
<evidence type="ECO:0000313" key="2">
    <source>
        <dbReference type="EMBL" id="RPA85774.1"/>
    </source>
</evidence>